<reference evidence="1" key="1">
    <citation type="journal article" date="2023" name="bioRxiv">
        <title>Scaffold-level genome assemblies of two parasitoid biocontrol wasps reveal the parthenogenesis mechanism and an associated novel virus.</title>
        <authorList>
            <person name="Inwood S."/>
            <person name="Skelly J."/>
            <person name="Guhlin J."/>
            <person name="Harrop T."/>
            <person name="Goldson S."/>
            <person name="Dearden P."/>
        </authorList>
    </citation>
    <scope>NUCLEOTIDE SEQUENCE</scope>
    <source>
        <strain evidence="1">Lincoln</strain>
        <tissue evidence="1">Whole body</tissue>
    </source>
</reference>
<keyword evidence="2" id="KW-1185">Reference proteome</keyword>
<dbReference type="Proteomes" id="UP001168972">
    <property type="component" value="Unassembled WGS sequence"/>
</dbReference>
<proteinExistence type="predicted"/>
<comment type="caution">
    <text evidence="1">The sequence shown here is derived from an EMBL/GenBank/DDBJ whole genome shotgun (WGS) entry which is preliminary data.</text>
</comment>
<organism evidence="1 2">
    <name type="scientific">Microctonus hyperodae</name>
    <name type="common">Parasitoid wasp</name>
    <dbReference type="NCBI Taxonomy" id="165561"/>
    <lineage>
        <taxon>Eukaryota</taxon>
        <taxon>Metazoa</taxon>
        <taxon>Ecdysozoa</taxon>
        <taxon>Arthropoda</taxon>
        <taxon>Hexapoda</taxon>
        <taxon>Insecta</taxon>
        <taxon>Pterygota</taxon>
        <taxon>Neoptera</taxon>
        <taxon>Endopterygota</taxon>
        <taxon>Hymenoptera</taxon>
        <taxon>Apocrita</taxon>
        <taxon>Ichneumonoidea</taxon>
        <taxon>Braconidae</taxon>
        <taxon>Euphorinae</taxon>
        <taxon>Microctonus</taxon>
    </lineage>
</organism>
<protein>
    <submittedName>
        <fullName evidence="1">Uncharacterized protein</fullName>
    </submittedName>
</protein>
<name>A0AA39KNK0_MICHY</name>
<reference evidence="1" key="2">
    <citation type="submission" date="2023-03" db="EMBL/GenBank/DDBJ databases">
        <authorList>
            <person name="Inwood S.N."/>
            <person name="Skelly J.G."/>
            <person name="Guhlin J."/>
            <person name="Harrop T.W.R."/>
            <person name="Goldson S.G."/>
            <person name="Dearden P.K."/>
        </authorList>
    </citation>
    <scope>NUCLEOTIDE SEQUENCE</scope>
    <source>
        <strain evidence="1">Lincoln</strain>
        <tissue evidence="1">Whole body</tissue>
    </source>
</reference>
<evidence type="ECO:0000313" key="1">
    <source>
        <dbReference type="EMBL" id="KAK0167922.1"/>
    </source>
</evidence>
<accession>A0AA39KNK0</accession>
<sequence>MVFLAQFILSCGLGTIVSLSGTTTAVVCVASTLAACGAISATQIMYLDL</sequence>
<dbReference type="AlphaFoldDB" id="A0AA39KNK0"/>
<evidence type="ECO:0000313" key="2">
    <source>
        <dbReference type="Proteomes" id="UP001168972"/>
    </source>
</evidence>
<gene>
    <name evidence="1" type="ORF">PV327_001775</name>
</gene>
<dbReference type="EMBL" id="JAQQBR010001831">
    <property type="protein sequence ID" value="KAK0167922.1"/>
    <property type="molecule type" value="Genomic_DNA"/>
</dbReference>